<dbReference type="AlphaFoldDB" id="A0A1L5YBF7"/>
<evidence type="ECO:0000313" key="5">
    <source>
        <dbReference type="EMBL" id="APP88038.1"/>
    </source>
</evidence>
<comment type="similarity">
    <text evidence="2">Belongs to the phycobiliprotein family.</text>
</comment>
<evidence type="ECO:0000313" key="6">
    <source>
        <dbReference type="EMBL" id="AQX44805.1"/>
    </source>
</evidence>
<dbReference type="Pfam" id="PF00502">
    <property type="entry name" value="Phycobilisome"/>
    <property type="match status" value="1"/>
</dbReference>
<evidence type="ECO:0000256" key="4">
    <source>
        <dbReference type="ARBA" id="ARBA00023307"/>
    </source>
</evidence>
<dbReference type="EMBL" id="KX897545">
    <property type="protein sequence ID" value="APP88038.1"/>
    <property type="molecule type" value="Genomic_DNA"/>
</dbReference>
<comment type="subcellular location">
    <subcellularLocation>
        <location evidence="1">Membrane</location>
        <topology evidence="1">Peripheral membrane protein</topology>
    </subcellularLocation>
</comment>
<name>A0A1L5YBF7_9EUKA</name>
<dbReference type="Proteomes" id="UP000503178">
    <property type="component" value="Chromatophore Pltd"/>
</dbReference>
<dbReference type="EMBL" id="KY124271">
    <property type="protein sequence ID" value="AQX44805.1"/>
    <property type="molecule type" value="Genomic_DNA"/>
</dbReference>
<reference evidence="5" key="1">
    <citation type="journal article" date="2017" name="Protist">
        <title>Diversity of the Photosynthetic Paulinella Species, with the Description of Paulinella micropora sp. nov. and the Chromatophore Genome Sequence for strain KR01.</title>
        <authorList>
            <person name="Lhee D."/>
            <person name="Yang E.C."/>
            <person name="Kim J.I."/>
            <person name="Nakayama T."/>
            <person name="Zuccarello G."/>
            <person name="Andersen R.A."/>
            <person name="Yoon H.S."/>
        </authorList>
    </citation>
    <scope>NUCLEOTIDE SEQUENCE</scope>
    <source>
        <strain evidence="6">FK01</strain>
        <strain evidence="5">KR01</strain>
    </source>
</reference>
<keyword evidence="5" id="KW-0934">Plastid</keyword>
<gene>
    <name evidence="5" type="primary">apcF</name>
    <name evidence="7" type="synonym">MYN1_Chr_202</name>
    <name evidence="5" type="ORF">PCKR_243</name>
    <name evidence="6" type="ORF">PFK_243</name>
    <name evidence="7" type="ORF">PMYN1_Chma206</name>
</gene>
<protein>
    <submittedName>
        <fullName evidence="5">Phycobilisome core component-allophycocyanin beta-18 subunit</fullName>
    </submittedName>
</protein>
<keyword evidence="8" id="KW-1185">Reference proteome</keyword>
<dbReference type="Gene3D" id="1.10.490.20">
    <property type="entry name" value="Phycocyanins"/>
    <property type="match status" value="1"/>
</dbReference>
<accession>A0A1L5YBF7</accession>
<reference evidence="7 8" key="2">
    <citation type="submission" date="2019-06" db="EMBL/GenBank/DDBJ databases">
        <title>A hidden player of endosymbiotic evolution: DNA virus triggered massive gene transfer.</title>
        <authorList>
            <person name="Matsuo M."/>
            <person name="Katahata A."/>
            <person name="Tachikawa M."/>
            <person name="Minakuchi Y."/>
            <person name="Noguchi H."/>
            <person name="Toyoda A."/>
            <person name="Fujiyama A."/>
            <person name="Suzuki Y."/>
            <person name="Satoh S."/>
            <person name="Nakayama T."/>
            <person name="Kamikawa R."/>
            <person name="Nomura M."/>
            <person name="Inagaki Y."/>
            <person name="Ishida K."/>
            <person name="Obokata J."/>
        </authorList>
    </citation>
    <scope>NUCLEOTIDE SEQUENCE [LARGE SCALE GENOMIC DNA]</scope>
    <source>
        <strain evidence="7 8">MYN1</strain>
    </source>
</reference>
<evidence type="ECO:0000256" key="3">
    <source>
        <dbReference type="ARBA" id="ARBA00022991"/>
    </source>
</evidence>
<dbReference type="SUPFAM" id="SSF46458">
    <property type="entry name" value="Globin-like"/>
    <property type="match status" value="1"/>
</dbReference>
<dbReference type="InterPro" id="IPR009050">
    <property type="entry name" value="Globin-like_sf"/>
</dbReference>
<dbReference type="InterPro" id="IPR038719">
    <property type="entry name" value="Phycobilisome_asu/bsu_sf"/>
</dbReference>
<dbReference type="GO" id="GO:0030089">
    <property type="term" value="C:phycobilisome"/>
    <property type="evidence" value="ECO:0007669"/>
    <property type="project" value="InterPro"/>
</dbReference>
<dbReference type="GO" id="GO:0015979">
    <property type="term" value="P:photosynthesis"/>
    <property type="evidence" value="ECO:0007669"/>
    <property type="project" value="InterPro"/>
</dbReference>
<dbReference type="PANTHER" id="PTHR34011">
    <property type="entry name" value="PHYCOBILISOME 32.1 KDA LINKER POLYPEPTIDE, PHYCOCYANIN-ASSOCIATED, ROD 2-RELATED"/>
    <property type="match status" value="1"/>
</dbReference>
<dbReference type="EMBL" id="LC490351">
    <property type="protein sequence ID" value="BBL86018.1"/>
    <property type="molecule type" value="Genomic_DNA"/>
</dbReference>
<dbReference type="InterPro" id="IPR012128">
    <property type="entry name" value="Phycobilisome_asu/bsu"/>
</dbReference>
<dbReference type="PANTHER" id="PTHR34011:SF3">
    <property type="entry name" value="ALLOPHYCOCYANIN BETA CHAIN"/>
    <property type="match status" value="1"/>
</dbReference>
<evidence type="ECO:0000256" key="2">
    <source>
        <dbReference type="ARBA" id="ARBA00008182"/>
    </source>
</evidence>
<sequence length="214" mass="23891">MAMPCVTVFIKLPKLYPTQSVLPSFSASVQRGASISLLMRDAISGLIGRYDQLGRYFDRDAIDRLGKYYSGATVRLSAVELINREAAEIVREASQRLFKGDPELLLPGGNSYTTRRMAACLRDMDYFLRYASYSLVADDTTILNERVLNGLEDTYNSLGVPTGPTVRSIILLADVVCEMLSQSGLIQDKNMFAVIRAPFEYMAQELGFTDIRCR</sequence>
<keyword evidence="3" id="KW-0157">Chromophore</keyword>
<keyword evidence="4" id="KW-0089">Bile pigment</keyword>
<evidence type="ECO:0000256" key="1">
    <source>
        <dbReference type="ARBA" id="ARBA00004170"/>
    </source>
</evidence>
<organism evidence="5">
    <name type="scientific">Paulinella micropora</name>
    <dbReference type="NCBI Taxonomy" id="1928728"/>
    <lineage>
        <taxon>Eukaryota</taxon>
        <taxon>Sar</taxon>
        <taxon>Rhizaria</taxon>
        <taxon>Cercozoa</taxon>
        <taxon>Imbricatea</taxon>
        <taxon>Silicofilosea</taxon>
        <taxon>Euglyphida</taxon>
        <taxon>Paulinellidae</taxon>
        <taxon>Paulinella</taxon>
    </lineage>
</organism>
<evidence type="ECO:0000313" key="7">
    <source>
        <dbReference type="EMBL" id="BBL86018.1"/>
    </source>
</evidence>
<proteinExistence type="inferred from homology"/>
<evidence type="ECO:0000313" key="8">
    <source>
        <dbReference type="Proteomes" id="UP000503178"/>
    </source>
</evidence>
<geneLocation type="plastid" evidence="5"/>